<dbReference type="InterPro" id="IPR000215">
    <property type="entry name" value="Serpin_fam"/>
</dbReference>
<evidence type="ECO:0000313" key="6">
    <source>
        <dbReference type="EMBL" id="KDR16030.1"/>
    </source>
</evidence>
<dbReference type="InParanoid" id="A0A067R8V4"/>
<dbReference type="GO" id="GO:0004867">
    <property type="term" value="F:serine-type endopeptidase inhibitor activity"/>
    <property type="evidence" value="ECO:0007669"/>
    <property type="project" value="UniProtKB-KW"/>
</dbReference>
<evidence type="ECO:0000256" key="3">
    <source>
        <dbReference type="RuleBase" id="RU000411"/>
    </source>
</evidence>
<dbReference type="EMBL" id="KK852808">
    <property type="protein sequence ID" value="KDR16030.1"/>
    <property type="molecule type" value="Genomic_DNA"/>
</dbReference>
<evidence type="ECO:0000256" key="4">
    <source>
        <dbReference type="SAM" id="SignalP"/>
    </source>
</evidence>
<evidence type="ECO:0000256" key="1">
    <source>
        <dbReference type="ARBA" id="ARBA00022690"/>
    </source>
</evidence>
<dbReference type="PROSITE" id="PS00284">
    <property type="entry name" value="SERPIN"/>
    <property type="match status" value="1"/>
</dbReference>
<dbReference type="PANTHER" id="PTHR11461:SF342">
    <property type="entry name" value="SERINE PROTEASE INHIBITOR 28DC"/>
    <property type="match status" value="1"/>
</dbReference>
<dbReference type="SUPFAM" id="SSF56574">
    <property type="entry name" value="Serpins"/>
    <property type="match status" value="1"/>
</dbReference>
<keyword evidence="2" id="KW-0722">Serine protease inhibitor</keyword>
<dbReference type="FunCoup" id="A0A067R8V4">
    <property type="interactions" value="36"/>
</dbReference>
<gene>
    <name evidence="6" type="ORF">L798_09977</name>
</gene>
<accession>A0A067R8V4</accession>
<keyword evidence="7" id="KW-1185">Reference proteome</keyword>
<dbReference type="eggNOG" id="KOG2392">
    <property type="taxonomic scope" value="Eukaryota"/>
</dbReference>
<feature type="domain" description="Serpin" evidence="5">
    <location>
        <begin position="103"/>
        <end position="558"/>
    </location>
</feature>
<dbReference type="InterPro" id="IPR036186">
    <property type="entry name" value="Serpin_sf"/>
</dbReference>
<dbReference type="InterPro" id="IPR042178">
    <property type="entry name" value="Serpin_sf_1"/>
</dbReference>
<evidence type="ECO:0000259" key="5">
    <source>
        <dbReference type="SMART" id="SM00093"/>
    </source>
</evidence>
<evidence type="ECO:0000256" key="2">
    <source>
        <dbReference type="ARBA" id="ARBA00022900"/>
    </source>
</evidence>
<dbReference type="SMART" id="SM00093">
    <property type="entry name" value="SERPIN"/>
    <property type="match status" value="1"/>
</dbReference>
<dbReference type="InterPro" id="IPR023796">
    <property type="entry name" value="Serpin_dom"/>
</dbReference>
<reference evidence="6 7" key="1">
    <citation type="journal article" date="2014" name="Nat. Commun.">
        <title>Molecular traces of alternative social organization in a termite genome.</title>
        <authorList>
            <person name="Terrapon N."/>
            <person name="Li C."/>
            <person name="Robertson H.M."/>
            <person name="Ji L."/>
            <person name="Meng X."/>
            <person name="Booth W."/>
            <person name="Chen Z."/>
            <person name="Childers C.P."/>
            <person name="Glastad K.M."/>
            <person name="Gokhale K."/>
            <person name="Gowin J."/>
            <person name="Gronenberg W."/>
            <person name="Hermansen R.A."/>
            <person name="Hu H."/>
            <person name="Hunt B.G."/>
            <person name="Huylmans A.K."/>
            <person name="Khalil S.M."/>
            <person name="Mitchell R.D."/>
            <person name="Munoz-Torres M.C."/>
            <person name="Mustard J.A."/>
            <person name="Pan H."/>
            <person name="Reese J.T."/>
            <person name="Scharf M.E."/>
            <person name="Sun F."/>
            <person name="Vogel H."/>
            <person name="Xiao J."/>
            <person name="Yang W."/>
            <person name="Yang Z."/>
            <person name="Yang Z."/>
            <person name="Zhou J."/>
            <person name="Zhu J."/>
            <person name="Brent C.S."/>
            <person name="Elsik C.G."/>
            <person name="Goodisman M.A."/>
            <person name="Liberles D.A."/>
            <person name="Roe R.M."/>
            <person name="Vargo E.L."/>
            <person name="Vilcinskas A."/>
            <person name="Wang J."/>
            <person name="Bornberg-Bauer E."/>
            <person name="Korb J."/>
            <person name="Zhang G."/>
            <person name="Liebig J."/>
        </authorList>
    </citation>
    <scope>NUCLEOTIDE SEQUENCE [LARGE SCALE GENOMIC DNA]</scope>
    <source>
        <tissue evidence="6">Whole organism</tissue>
    </source>
</reference>
<dbReference type="InterPro" id="IPR042185">
    <property type="entry name" value="Serpin_sf_2"/>
</dbReference>
<dbReference type="FunFam" id="2.30.39.10:FF:000035">
    <property type="entry name" value="Serine protease inhibitor (serpin) 16"/>
    <property type="match status" value="1"/>
</dbReference>
<feature type="chain" id="PRO_5001644902" evidence="4">
    <location>
        <begin position="20"/>
        <end position="568"/>
    </location>
</feature>
<name>A0A067R8V4_ZOONE</name>
<keyword evidence="4" id="KW-0732">Signal</keyword>
<dbReference type="OMA" id="TMYVIQP"/>
<dbReference type="Pfam" id="PF00079">
    <property type="entry name" value="Serpin"/>
    <property type="match status" value="2"/>
</dbReference>
<comment type="similarity">
    <text evidence="3">Belongs to the serpin family.</text>
</comment>
<dbReference type="PANTHER" id="PTHR11461">
    <property type="entry name" value="SERINE PROTEASE INHIBITOR, SERPIN"/>
    <property type="match status" value="1"/>
</dbReference>
<dbReference type="InterPro" id="IPR023795">
    <property type="entry name" value="Serpin_CS"/>
</dbReference>
<evidence type="ECO:0000313" key="7">
    <source>
        <dbReference type="Proteomes" id="UP000027135"/>
    </source>
</evidence>
<sequence length="568" mass="63536">MICYTFLLCISTLIKMSVSSTMIHFPNSTSENVSASQQIPQTLNSLNATAYGNWKRHPQSPPNFTGIRFQNDDSKEISNVMRENLIDKMISRGVLRFALQMDFALSSEDYTNIDDKNNIIFSPLSIASALSLVMLGAAGRTYKEIETVLGLAAGVDLSASGDELHYHFGRFLKKIEDYTDAGTSTYSAMAGAIFVQDGVQIKERFANVSKNIYGSEVLNLDFIGHSSEARDVINKWVENKTYGHIPNILEYAPPPSTRIIIASALYFNGAWKNPFSPTETNWRPFHAIDSQENGTNEILQVPTMANGGEFPYYFDPILGCQVVGLPYKDHNVTMYLLLPNEPGYPALKRLRYKLTVNHLQGLADCTVERTVIFTVPRMQLESTIYLKDALELLGVHTLFDPFQADLSQISDNRNVDSFMINDHFENKNISEEQSTNAEDIISTTHQYPEHTTVNTNTSADEILKKSENETDLVKQTSTNHAESRFSNQSTNPGLYADNVIHKVTIDITELGTEAAAATVVSLTRDGTHKVVKFDRPFLFFIRHEETGSVLFWGTVLKPTPNRPVPSVK</sequence>
<keyword evidence="1" id="KW-0646">Protease inhibitor</keyword>
<organism evidence="6 7">
    <name type="scientific">Zootermopsis nevadensis</name>
    <name type="common">Dampwood termite</name>
    <dbReference type="NCBI Taxonomy" id="136037"/>
    <lineage>
        <taxon>Eukaryota</taxon>
        <taxon>Metazoa</taxon>
        <taxon>Ecdysozoa</taxon>
        <taxon>Arthropoda</taxon>
        <taxon>Hexapoda</taxon>
        <taxon>Insecta</taxon>
        <taxon>Pterygota</taxon>
        <taxon>Neoptera</taxon>
        <taxon>Polyneoptera</taxon>
        <taxon>Dictyoptera</taxon>
        <taxon>Blattodea</taxon>
        <taxon>Blattoidea</taxon>
        <taxon>Termitoidae</taxon>
        <taxon>Termopsidae</taxon>
        <taxon>Zootermopsis</taxon>
    </lineage>
</organism>
<dbReference type="GO" id="GO:0005615">
    <property type="term" value="C:extracellular space"/>
    <property type="evidence" value="ECO:0007669"/>
    <property type="project" value="InterPro"/>
</dbReference>
<dbReference type="Gene3D" id="3.30.497.10">
    <property type="entry name" value="Antithrombin, subunit I, domain 2"/>
    <property type="match status" value="2"/>
</dbReference>
<dbReference type="OrthoDB" id="9518664at2759"/>
<dbReference type="GO" id="GO:0045861">
    <property type="term" value="P:negative regulation of proteolysis"/>
    <property type="evidence" value="ECO:0007669"/>
    <property type="project" value="UniProtKB-ARBA"/>
</dbReference>
<dbReference type="MEROPS" id="I04.084"/>
<dbReference type="Proteomes" id="UP000027135">
    <property type="component" value="Unassembled WGS sequence"/>
</dbReference>
<proteinExistence type="inferred from homology"/>
<dbReference type="Gene3D" id="2.30.39.10">
    <property type="entry name" value="Alpha-1-antitrypsin, domain 1"/>
    <property type="match status" value="1"/>
</dbReference>
<dbReference type="AlphaFoldDB" id="A0A067R8V4"/>
<protein>
    <submittedName>
        <fullName evidence="6">Antithrombin-III</fullName>
    </submittedName>
</protein>
<feature type="signal peptide" evidence="4">
    <location>
        <begin position="1"/>
        <end position="19"/>
    </location>
</feature>